<feature type="domain" description="hAT-like transposase RNase-H fold" evidence="2">
    <location>
        <begin position="52"/>
        <end position="142"/>
    </location>
</feature>
<dbReference type="Pfam" id="PF14372">
    <property type="entry name" value="hAT-like_RNase-H"/>
    <property type="match status" value="1"/>
</dbReference>
<dbReference type="AlphaFoldDB" id="A0A803MZM3"/>
<evidence type="ECO:0000313" key="3">
    <source>
        <dbReference type="EnsemblPlants" id="AUR62037863-RA:cds"/>
    </source>
</evidence>
<evidence type="ECO:0000313" key="4">
    <source>
        <dbReference type="Proteomes" id="UP000596660"/>
    </source>
</evidence>
<organism evidence="3 4">
    <name type="scientific">Chenopodium quinoa</name>
    <name type="common">Quinoa</name>
    <dbReference type="NCBI Taxonomy" id="63459"/>
    <lineage>
        <taxon>Eukaryota</taxon>
        <taxon>Viridiplantae</taxon>
        <taxon>Streptophyta</taxon>
        <taxon>Embryophyta</taxon>
        <taxon>Tracheophyta</taxon>
        <taxon>Spermatophyta</taxon>
        <taxon>Magnoliopsida</taxon>
        <taxon>eudicotyledons</taxon>
        <taxon>Gunneridae</taxon>
        <taxon>Pentapetalae</taxon>
        <taxon>Caryophyllales</taxon>
        <taxon>Chenopodiaceae</taxon>
        <taxon>Chenopodioideae</taxon>
        <taxon>Atripliceae</taxon>
        <taxon>Chenopodium</taxon>
    </lineage>
</organism>
<dbReference type="InterPro" id="IPR025525">
    <property type="entry name" value="hAT-like_transposase_RNase-H"/>
</dbReference>
<dbReference type="PANTHER" id="PTHR23272:SF184">
    <property type="entry name" value="OS03G0311250 PROTEIN"/>
    <property type="match status" value="1"/>
</dbReference>
<evidence type="ECO:0000259" key="2">
    <source>
        <dbReference type="Pfam" id="PF14372"/>
    </source>
</evidence>
<accession>A0A803MZM3</accession>
<keyword evidence="4" id="KW-1185">Reference proteome</keyword>
<feature type="compositionally biased region" description="Polar residues" evidence="1">
    <location>
        <begin position="25"/>
        <end position="43"/>
    </location>
</feature>
<reference evidence="3" key="1">
    <citation type="journal article" date="2017" name="Nature">
        <title>The genome of Chenopodium quinoa.</title>
        <authorList>
            <person name="Jarvis D.E."/>
            <person name="Ho Y.S."/>
            <person name="Lightfoot D.J."/>
            <person name="Schmoeckel S.M."/>
            <person name="Li B."/>
            <person name="Borm T.J.A."/>
            <person name="Ohyanagi H."/>
            <person name="Mineta K."/>
            <person name="Michell C.T."/>
            <person name="Saber N."/>
            <person name="Kharbatia N.M."/>
            <person name="Rupper R.R."/>
            <person name="Sharp A.R."/>
            <person name="Dally N."/>
            <person name="Boughton B.A."/>
            <person name="Woo Y.H."/>
            <person name="Gao G."/>
            <person name="Schijlen E.G.W.M."/>
            <person name="Guo X."/>
            <person name="Momin A.A."/>
            <person name="Negrao S."/>
            <person name="Al-Babili S."/>
            <person name="Gehring C."/>
            <person name="Roessner U."/>
            <person name="Jung C."/>
            <person name="Murphy K."/>
            <person name="Arold S.T."/>
            <person name="Gojobori T."/>
            <person name="van der Linden C.G."/>
            <person name="van Loo E.N."/>
            <person name="Jellen E.N."/>
            <person name="Maughan P.J."/>
            <person name="Tester M."/>
        </authorList>
    </citation>
    <scope>NUCLEOTIDE SEQUENCE [LARGE SCALE GENOMIC DNA]</scope>
    <source>
        <strain evidence="3">cv. PI 614886</strain>
    </source>
</reference>
<dbReference type="Gramene" id="AUR62037863-RA">
    <property type="protein sequence ID" value="AUR62037863-RA:cds"/>
    <property type="gene ID" value="AUR62037863"/>
</dbReference>
<reference evidence="3" key="2">
    <citation type="submission" date="2021-03" db="UniProtKB">
        <authorList>
            <consortium name="EnsemblPlants"/>
        </authorList>
    </citation>
    <scope>IDENTIFICATION</scope>
</reference>
<name>A0A803MZM3_CHEQI</name>
<sequence length="195" mass="22968">LMDETVDMTSESVTPFNEEGAQIPENPTSQSEPEVQDVPNSNKKPNEEATPKLVTINRMIKRRCDSHDHNEKMMVYGMKAKHDKYWENIDNINLMLYTAVVLDARRNLDYVKWVIDDQYNLNKDRELDVRIKETLTSLYEHYATQQFENHSTTFELDDLSSQDLENYDEHDMAVYEFERDVGAQSFFQKKSDLDK</sequence>
<protein>
    <recommendedName>
        <fullName evidence="2">hAT-like transposase RNase-H fold domain-containing protein</fullName>
    </recommendedName>
</protein>
<proteinExistence type="predicted"/>
<dbReference type="Proteomes" id="UP000596660">
    <property type="component" value="Unplaced"/>
</dbReference>
<dbReference type="GO" id="GO:0003677">
    <property type="term" value="F:DNA binding"/>
    <property type="evidence" value="ECO:0007669"/>
    <property type="project" value="InterPro"/>
</dbReference>
<evidence type="ECO:0000256" key="1">
    <source>
        <dbReference type="SAM" id="MobiDB-lite"/>
    </source>
</evidence>
<dbReference type="PANTHER" id="PTHR23272">
    <property type="entry name" value="BED FINGER-RELATED"/>
    <property type="match status" value="1"/>
</dbReference>
<feature type="region of interest" description="Disordered" evidence="1">
    <location>
        <begin position="1"/>
        <end position="52"/>
    </location>
</feature>
<dbReference type="EnsemblPlants" id="AUR62037863-RA">
    <property type="protein sequence ID" value="AUR62037863-RA:cds"/>
    <property type="gene ID" value="AUR62037863"/>
</dbReference>